<dbReference type="EMBL" id="DVFJ01000033">
    <property type="protein sequence ID" value="HIQ72360.1"/>
    <property type="molecule type" value="Genomic_DNA"/>
</dbReference>
<evidence type="ECO:0000259" key="2">
    <source>
        <dbReference type="Pfam" id="PF07859"/>
    </source>
</evidence>
<protein>
    <submittedName>
        <fullName evidence="3">Alpha/beta hydrolase</fullName>
    </submittedName>
</protein>
<dbReference type="InterPro" id="IPR029058">
    <property type="entry name" value="AB_hydrolase_fold"/>
</dbReference>
<evidence type="ECO:0000313" key="4">
    <source>
        <dbReference type="Proteomes" id="UP000886887"/>
    </source>
</evidence>
<name>A0A9D0ZD22_9FIRM</name>
<dbReference type="Proteomes" id="UP000886887">
    <property type="component" value="Unassembled WGS sequence"/>
</dbReference>
<evidence type="ECO:0000313" key="3">
    <source>
        <dbReference type="EMBL" id="HIQ72360.1"/>
    </source>
</evidence>
<reference evidence="3" key="2">
    <citation type="journal article" date="2021" name="PeerJ">
        <title>Extensive microbial diversity within the chicken gut microbiome revealed by metagenomics and culture.</title>
        <authorList>
            <person name="Gilroy R."/>
            <person name="Ravi A."/>
            <person name="Getino M."/>
            <person name="Pursley I."/>
            <person name="Horton D.L."/>
            <person name="Alikhan N.F."/>
            <person name="Baker D."/>
            <person name="Gharbi K."/>
            <person name="Hall N."/>
            <person name="Watson M."/>
            <person name="Adriaenssens E.M."/>
            <person name="Foster-Nyarko E."/>
            <person name="Jarju S."/>
            <person name="Secka A."/>
            <person name="Antonio M."/>
            <person name="Oren A."/>
            <person name="Chaudhuri R.R."/>
            <person name="La Ragione R."/>
            <person name="Hildebrand F."/>
            <person name="Pallen M.J."/>
        </authorList>
    </citation>
    <scope>NUCLEOTIDE SEQUENCE</scope>
    <source>
        <strain evidence="3">ChiSxjej2B14-6234</strain>
    </source>
</reference>
<dbReference type="PANTHER" id="PTHR48081:SF8">
    <property type="entry name" value="ALPHA_BETA HYDROLASE FOLD-3 DOMAIN-CONTAINING PROTEIN-RELATED"/>
    <property type="match status" value="1"/>
</dbReference>
<proteinExistence type="predicted"/>
<organism evidence="3 4">
    <name type="scientific">Candidatus Onthenecus intestinigallinarum</name>
    <dbReference type="NCBI Taxonomy" id="2840875"/>
    <lineage>
        <taxon>Bacteria</taxon>
        <taxon>Bacillati</taxon>
        <taxon>Bacillota</taxon>
        <taxon>Clostridia</taxon>
        <taxon>Eubacteriales</taxon>
        <taxon>Candidatus Onthenecus</taxon>
    </lineage>
</organism>
<dbReference type="SUPFAM" id="SSF53474">
    <property type="entry name" value="alpha/beta-Hydrolases"/>
    <property type="match status" value="1"/>
</dbReference>
<dbReference type="Pfam" id="PF07859">
    <property type="entry name" value="Abhydrolase_3"/>
    <property type="match status" value="1"/>
</dbReference>
<feature type="domain" description="Alpha/beta hydrolase fold-3" evidence="2">
    <location>
        <begin position="71"/>
        <end position="280"/>
    </location>
</feature>
<dbReference type="AlphaFoldDB" id="A0A9D0ZD22"/>
<dbReference type="InterPro" id="IPR050300">
    <property type="entry name" value="GDXG_lipolytic_enzyme"/>
</dbReference>
<reference evidence="3" key="1">
    <citation type="submission" date="2020-10" db="EMBL/GenBank/DDBJ databases">
        <authorList>
            <person name="Gilroy R."/>
        </authorList>
    </citation>
    <scope>NUCLEOTIDE SEQUENCE</scope>
    <source>
        <strain evidence="3">ChiSxjej2B14-6234</strain>
    </source>
</reference>
<comment type="caution">
    <text evidence="3">The sequence shown here is derived from an EMBL/GenBank/DDBJ whole genome shotgun (WGS) entry which is preliminary data.</text>
</comment>
<dbReference type="InterPro" id="IPR013094">
    <property type="entry name" value="AB_hydrolase_3"/>
</dbReference>
<keyword evidence="1 3" id="KW-0378">Hydrolase</keyword>
<gene>
    <name evidence="3" type="ORF">IAB73_09160</name>
</gene>
<dbReference type="GO" id="GO:0016787">
    <property type="term" value="F:hydrolase activity"/>
    <property type="evidence" value="ECO:0007669"/>
    <property type="project" value="UniProtKB-KW"/>
</dbReference>
<evidence type="ECO:0000256" key="1">
    <source>
        <dbReference type="ARBA" id="ARBA00022801"/>
    </source>
</evidence>
<accession>A0A9D0ZD22</accession>
<dbReference type="PANTHER" id="PTHR48081">
    <property type="entry name" value="AB HYDROLASE SUPERFAMILY PROTEIN C4A8.06C"/>
    <property type="match status" value="1"/>
</dbReference>
<sequence>MALNEALRAALRALSFPDVDLPQNYRRVRALQDAAPMLRAHIVQNAREAQIAGVPVRIYEPEPGARRPGALLFLHGGGWVTGSLVSYHAACGHLCERTGRPVCSVGYRLAPEHRFPDGLSDCHAVLQAVLAGDPTFPYDGPLTLMGDSAGANLAAASLLMSMDRGERLPDAQILFYPVVQTDFTDGSPFPSVRENGQDYLLTSRMMREYLALYVRGEADACSPYLAPLYAPSLAGLPRTLVVTAQYDPLRDEGEAFAERLAREGVPASHVCVEGALHGFFSLPPRFAHAARALELVRDFLDGHPLPPDDAR</sequence>
<dbReference type="Gene3D" id="3.40.50.1820">
    <property type="entry name" value="alpha/beta hydrolase"/>
    <property type="match status" value="1"/>
</dbReference>